<dbReference type="InterPro" id="IPR011751">
    <property type="entry name" value="Mxa_paralog_2265"/>
</dbReference>
<organism evidence="2 3">
    <name type="scientific">Corallococcus praedator</name>
    <dbReference type="NCBI Taxonomy" id="2316724"/>
    <lineage>
        <taxon>Bacteria</taxon>
        <taxon>Pseudomonadati</taxon>
        <taxon>Myxococcota</taxon>
        <taxon>Myxococcia</taxon>
        <taxon>Myxococcales</taxon>
        <taxon>Cystobacterineae</taxon>
        <taxon>Myxococcaceae</taxon>
        <taxon>Corallococcus</taxon>
    </lineage>
</organism>
<name>A0ABX9Q7F0_9BACT</name>
<dbReference type="Proteomes" id="UP000278907">
    <property type="component" value="Unassembled WGS sequence"/>
</dbReference>
<protein>
    <submittedName>
        <fullName evidence="2">TIGR02265 family protein</fullName>
    </submittedName>
</protein>
<comment type="caution">
    <text evidence="2">The sequence shown here is derived from an EMBL/GenBank/DDBJ whole genome shotgun (WGS) entry which is preliminary data.</text>
</comment>
<sequence>MPEKLVFEHTLEGLFIRGLAGQMTPVLRERLRTVGVDLDRKLQPAYGFNVWCSAVRVSARLLHADLPDEVALARLGERMVDGYRATLLGRALFGVLQLMGPRRGVSRAQQMFRSGNNYTQTRMRELSPTSLELWMNEAGFIRSFTQGALLAGLRATGAADPRVEVHAFTDADVTYRVSWNDTDAGTRLRTSTPGDGASRGPLR</sequence>
<evidence type="ECO:0000313" key="3">
    <source>
        <dbReference type="Proteomes" id="UP000278907"/>
    </source>
</evidence>
<dbReference type="Pfam" id="PF09536">
    <property type="entry name" value="DUF2378"/>
    <property type="match status" value="1"/>
</dbReference>
<gene>
    <name evidence="2" type="ORF">D7Y13_34960</name>
</gene>
<evidence type="ECO:0000256" key="1">
    <source>
        <dbReference type="SAM" id="MobiDB-lite"/>
    </source>
</evidence>
<accession>A0ABX9Q7F0</accession>
<evidence type="ECO:0000313" key="2">
    <source>
        <dbReference type="EMBL" id="RKH93005.1"/>
    </source>
</evidence>
<reference evidence="2 3" key="1">
    <citation type="submission" date="2018-09" db="EMBL/GenBank/DDBJ databases">
        <authorList>
            <person name="Livingstone P.G."/>
            <person name="Whitworth D.E."/>
        </authorList>
    </citation>
    <scope>NUCLEOTIDE SEQUENCE [LARGE SCALE GENOMIC DNA]</scope>
    <source>
        <strain evidence="2 3">CA031B</strain>
    </source>
</reference>
<feature type="compositionally biased region" description="Polar residues" evidence="1">
    <location>
        <begin position="184"/>
        <end position="193"/>
    </location>
</feature>
<keyword evidence="3" id="KW-1185">Reference proteome</keyword>
<proteinExistence type="predicted"/>
<dbReference type="EMBL" id="RAWI01000424">
    <property type="protein sequence ID" value="RKH93005.1"/>
    <property type="molecule type" value="Genomic_DNA"/>
</dbReference>
<dbReference type="NCBIfam" id="TIGR02265">
    <property type="entry name" value="Mxa_TIGR02265"/>
    <property type="match status" value="1"/>
</dbReference>
<dbReference type="RefSeq" id="WP_120585841.1">
    <property type="nucleotide sequence ID" value="NZ_RAWI01000424.1"/>
</dbReference>
<feature type="region of interest" description="Disordered" evidence="1">
    <location>
        <begin position="184"/>
        <end position="203"/>
    </location>
</feature>